<proteinExistence type="predicted"/>
<sequence>MDFMTRSFEIELQELQAQSMLESNVEREEEMEKLRVELVEATKAARKLFGAAVTRPVDDSTRQMHQKILELSEVGLTLPSFSKLFFPVVRLVINVLRIRGCLGSHCR</sequence>
<evidence type="ECO:0000313" key="4">
    <source>
        <dbReference type="WBParaSite" id="GPUH_0000882901-mRNA-1"/>
    </source>
</evidence>
<name>A0A183DJC8_9BILA</name>
<evidence type="ECO:0000313" key="2">
    <source>
        <dbReference type="EMBL" id="VDK65491.1"/>
    </source>
</evidence>
<dbReference type="AlphaFoldDB" id="A0A183DJC8"/>
<organism evidence="4">
    <name type="scientific">Gongylonema pulchrum</name>
    <dbReference type="NCBI Taxonomy" id="637853"/>
    <lineage>
        <taxon>Eukaryota</taxon>
        <taxon>Metazoa</taxon>
        <taxon>Ecdysozoa</taxon>
        <taxon>Nematoda</taxon>
        <taxon>Chromadorea</taxon>
        <taxon>Rhabditida</taxon>
        <taxon>Spirurina</taxon>
        <taxon>Spiruromorpha</taxon>
        <taxon>Spiruroidea</taxon>
        <taxon>Gongylonematidae</taxon>
        <taxon>Gongylonema</taxon>
    </lineage>
</organism>
<evidence type="ECO:0000256" key="1">
    <source>
        <dbReference type="SAM" id="Coils"/>
    </source>
</evidence>
<gene>
    <name evidence="2" type="ORF">GPUH_LOCUS8822</name>
</gene>
<reference evidence="4" key="1">
    <citation type="submission" date="2016-06" db="UniProtKB">
        <authorList>
            <consortium name="WormBaseParasite"/>
        </authorList>
    </citation>
    <scope>IDENTIFICATION</scope>
</reference>
<keyword evidence="3" id="KW-1185">Reference proteome</keyword>
<protein>
    <submittedName>
        <fullName evidence="4">VPS37 C-terminal domain-containing protein</fullName>
    </submittedName>
</protein>
<accession>A0A183DJC8</accession>
<evidence type="ECO:0000313" key="3">
    <source>
        <dbReference type="Proteomes" id="UP000271098"/>
    </source>
</evidence>
<feature type="coiled-coil region" evidence="1">
    <location>
        <begin position="17"/>
        <end position="44"/>
    </location>
</feature>
<keyword evidence="1" id="KW-0175">Coiled coil</keyword>
<dbReference type="Proteomes" id="UP000271098">
    <property type="component" value="Unassembled WGS sequence"/>
</dbReference>
<reference evidence="2 3" key="2">
    <citation type="submission" date="2018-11" db="EMBL/GenBank/DDBJ databases">
        <authorList>
            <consortium name="Pathogen Informatics"/>
        </authorList>
    </citation>
    <scope>NUCLEOTIDE SEQUENCE [LARGE SCALE GENOMIC DNA]</scope>
</reference>
<dbReference type="WBParaSite" id="GPUH_0000882901-mRNA-1">
    <property type="protein sequence ID" value="GPUH_0000882901-mRNA-1"/>
    <property type="gene ID" value="GPUH_0000882901"/>
</dbReference>
<dbReference type="EMBL" id="UYRT01026724">
    <property type="protein sequence ID" value="VDK65491.1"/>
    <property type="molecule type" value="Genomic_DNA"/>
</dbReference>